<proteinExistence type="predicted"/>
<dbReference type="Proteomes" id="UP000265520">
    <property type="component" value="Unassembled WGS sequence"/>
</dbReference>
<dbReference type="EMBL" id="LXQA010243478">
    <property type="protein sequence ID" value="MCI37337.1"/>
    <property type="molecule type" value="Genomic_DNA"/>
</dbReference>
<reference evidence="1 2" key="1">
    <citation type="journal article" date="2018" name="Front. Plant Sci.">
        <title>Red Clover (Trifolium pratense) and Zigzag Clover (T. medium) - A Picture of Genomic Similarities and Differences.</title>
        <authorList>
            <person name="Dluhosova J."/>
            <person name="Istvanek J."/>
            <person name="Nedelnik J."/>
            <person name="Repkova J."/>
        </authorList>
    </citation>
    <scope>NUCLEOTIDE SEQUENCE [LARGE SCALE GENOMIC DNA]</scope>
    <source>
        <strain evidence="2">cv. 10/8</strain>
        <tissue evidence="1">Leaf</tissue>
    </source>
</reference>
<comment type="caution">
    <text evidence="1">The sequence shown here is derived from an EMBL/GenBank/DDBJ whole genome shotgun (WGS) entry which is preliminary data.</text>
</comment>
<accession>A0A392RM28</accession>
<dbReference type="AlphaFoldDB" id="A0A392RM28"/>
<keyword evidence="2" id="KW-1185">Reference proteome</keyword>
<sequence length="42" mass="4647">WCLHWAQLEPALGAAEPGRLRWAQLEPALGTAGAYEPDRMTL</sequence>
<organism evidence="1 2">
    <name type="scientific">Trifolium medium</name>
    <dbReference type="NCBI Taxonomy" id="97028"/>
    <lineage>
        <taxon>Eukaryota</taxon>
        <taxon>Viridiplantae</taxon>
        <taxon>Streptophyta</taxon>
        <taxon>Embryophyta</taxon>
        <taxon>Tracheophyta</taxon>
        <taxon>Spermatophyta</taxon>
        <taxon>Magnoliopsida</taxon>
        <taxon>eudicotyledons</taxon>
        <taxon>Gunneridae</taxon>
        <taxon>Pentapetalae</taxon>
        <taxon>rosids</taxon>
        <taxon>fabids</taxon>
        <taxon>Fabales</taxon>
        <taxon>Fabaceae</taxon>
        <taxon>Papilionoideae</taxon>
        <taxon>50 kb inversion clade</taxon>
        <taxon>NPAAA clade</taxon>
        <taxon>Hologalegina</taxon>
        <taxon>IRL clade</taxon>
        <taxon>Trifolieae</taxon>
        <taxon>Trifolium</taxon>
    </lineage>
</organism>
<evidence type="ECO:0000313" key="2">
    <source>
        <dbReference type="Proteomes" id="UP000265520"/>
    </source>
</evidence>
<feature type="non-terminal residue" evidence="1">
    <location>
        <position position="1"/>
    </location>
</feature>
<protein>
    <submittedName>
        <fullName evidence="1">Uncharacterized protein</fullName>
    </submittedName>
</protein>
<name>A0A392RM28_9FABA</name>
<evidence type="ECO:0000313" key="1">
    <source>
        <dbReference type="EMBL" id="MCI37337.1"/>
    </source>
</evidence>